<evidence type="ECO:0000313" key="2">
    <source>
        <dbReference type="Proteomes" id="UP001222932"/>
    </source>
</evidence>
<proteinExistence type="predicted"/>
<dbReference type="InterPro" id="IPR039556">
    <property type="entry name" value="ICL/PEPM"/>
</dbReference>
<protein>
    <recommendedName>
        <fullName evidence="3">Phosphoenolpyruvate/pyruvate domain-containing protein</fullName>
    </recommendedName>
</protein>
<name>A0AAD3TZZ5_9TREE</name>
<dbReference type="InterPro" id="IPR040442">
    <property type="entry name" value="Pyrv_kinase-like_dom_sf"/>
</dbReference>
<dbReference type="Pfam" id="PF13714">
    <property type="entry name" value="PEP_mutase"/>
    <property type="match status" value="1"/>
</dbReference>
<dbReference type="PANTHER" id="PTHR42905:SF16">
    <property type="entry name" value="CARBOXYPHOSPHONOENOLPYRUVATE PHOSPHONOMUTASE-LIKE PROTEIN (AFU_ORTHOLOGUE AFUA_5G07230)"/>
    <property type="match status" value="1"/>
</dbReference>
<dbReference type="PANTHER" id="PTHR42905">
    <property type="entry name" value="PHOSPHOENOLPYRUVATE CARBOXYLASE"/>
    <property type="match status" value="1"/>
</dbReference>
<gene>
    <name evidence="1" type="ORF">CspeluHIS016_0802110</name>
</gene>
<evidence type="ECO:0008006" key="3">
    <source>
        <dbReference type="Google" id="ProtNLM"/>
    </source>
</evidence>
<dbReference type="GO" id="GO:0003824">
    <property type="term" value="F:catalytic activity"/>
    <property type="evidence" value="ECO:0007669"/>
    <property type="project" value="InterPro"/>
</dbReference>
<dbReference type="CDD" id="cd00377">
    <property type="entry name" value="ICL_PEPM"/>
    <property type="match status" value="1"/>
</dbReference>
<keyword evidence="2" id="KW-1185">Reference proteome</keyword>
<dbReference type="SUPFAM" id="SSF51621">
    <property type="entry name" value="Phosphoenolpyruvate/pyruvate domain"/>
    <property type="match status" value="1"/>
</dbReference>
<reference evidence="1" key="2">
    <citation type="submission" date="2023-06" db="EMBL/GenBank/DDBJ databases">
        <authorList>
            <person name="Kobayashi Y."/>
            <person name="Kayamori A."/>
            <person name="Aoki K."/>
            <person name="Shiwa Y."/>
            <person name="Fujita N."/>
            <person name="Sugita T."/>
            <person name="Iwasaki W."/>
            <person name="Tanaka N."/>
            <person name="Takashima M."/>
        </authorList>
    </citation>
    <scope>NUCLEOTIDE SEQUENCE</scope>
    <source>
        <strain evidence="1">HIS016</strain>
    </source>
</reference>
<evidence type="ECO:0000313" key="1">
    <source>
        <dbReference type="EMBL" id="GMK59605.1"/>
    </source>
</evidence>
<dbReference type="Proteomes" id="UP001222932">
    <property type="component" value="Unassembled WGS sequence"/>
</dbReference>
<dbReference type="AlphaFoldDB" id="A0AAD3TZZ5"/>
<organism evidence="1 2">
    <name type="scientific">Cutaneotrichosporon spelunceum</name>
    <dbReference type="NCBI Taxonomy" id="1672016"/>
    <lineage>
        <taxon>Eukaryota</taxon>
        <taxon>Fungi</taxon>
        <taxon>Dikarya</taxon>
        <taxon>Basidiomycota</taxon>
        <taxon>Agaricomycotina</taxon>
        <taxon>Tremellomycetes</taxon>
        <taxon>Trichosporonales</taxon>
        <taxon>Trichosporonaceae</taxon>
        <taxon>Cutaneotrichosporon</taxon>
    </lineage>
</organism>
<reference evidence="1" key="1">
    <citation type="journal article" date="2023" name="BMC Genomics">
        <title>Chromosome-level genome assemblies of Cutaneotrichosporon spp. (Trichosporonales, Basidiomycota) reveal imbalanced evolution between nucleotide sequences and chromosome synteny.</title>
        <authorList>
            <person name="Kobayashi Y."/>
            <person name="Kayamori A."/>
            <person name="Aoki K."/>
            <person name="Shiwa Y."/>
            <person name="Matsutani M."/>
            <person name="Fujita N."/>
            <person name="Sugita T."/>
            <person name="Iwasaki W."/>
            <person name="Tanaka N."/>
            <person name="Takashima M."/>
        </authorList>
    </citation>
    <scope>NUCLEOTIDE SEQUENCE</scope>
    <source>
        <strain evidence="1">HIS016</strain>
    </source>
</reference>
<dbReference type="Gene3D" id="3.20.20.60">
    <property type="entry name" value="Phosphoenolpyruvate-binding domains"/>
    <property type="match status" value="1"/>
</dbReference>
<dbReference type="Gene3D" id="6.10.250.2750">
    <property type="match status" value="1"/>
</dbReference>
<accession>A0AAD3TZZ5</accession>
<comment type="caution">
    <text evidence="1">The sequence shown here is derived from an EMBL/GenBank/DDBJ whole genome shotgun (WGS) entry which is preliminary data.</text>
</comment>
<dbReference type="InterPro" id="IPR015813">
    <property type="entry name" value="Pyrv/PenolPyrv_kinase-like_dom"/>
</dbReference>
<sequence>MTAPDAKAIAERRARFRALHERGCFIIPNSWDAGTTHYFSTLGFKAVASSSAGYAWTLAQKDGALTLDQTLAHLRDLVAASDLPVNADFVDGFGATPADVAANVTRAIDTGIAGISIEDSYPPSQRAAHAEPLRPVSEGVERIKAARAAIDKSGQDVMLVGRAENFVQGRPDIDDAVARLKAYSEAGADILFAPGISTPEQIKAVVDAVAPKPVSLLVGGPSPLSLKDYEAMGVRRISVGGTLARVAWGATMRASELLAQGNFTGMEGPPGAAVNKLMHG</sequence>
<dbReference type="EMBL" id="BTCM01000008">
    <property type="protein sequence ID" value="GMK59605.1"/>
    <property type="molecule type" value="Genomic_DNA"/>
</dbReference>